<reference evidence="1 2" key="1">
    <citation type="journal article" date="2008" name="BMC Genomics">
        <title>The genome sequence of the fish pathogen Aliivibrio salmonicida strain LFI1238 shows extensive evidence of gene decay.</title>
        <authorList>
            <person name="Hjerde E."/>
            <person name="Lorentzen M.S."/>
            <person name="Holden M.T."/>
            <person name="Seeger K."/>
            <person name="Paulsen S."/>
            <person name="Bason N."/>
            <person name="Churcher C."/>
            <person name="Harris D."/>
            <person name="Norbertczak H."/>
            <person name="Quail M.A."/>
            <person name="Sanders S."/>
            <person name="Thurston S."/>
            <person name="Parkhill J."/>
            <person name="Willassen N.P."/>
            <person name="Thomson N.R."/>
        </authorList>
    </citation>
    <scope>NUCLEOTIDE SEQUENCE [LARGE SCALE GENOMIC DNA]</scope>
    <source>
        <strain evidence="1 2">LFI1238</strain>
    </source>
</reference>
<evidence type="ECO:0000313" key="2">
    <source>
        <dbReference type="Proteomes" id="UP000001730"/>
    </source>
</evidence>
<dbReference type="SUPFAM" id="SSF143410">
    <property type="entry name" value="DOPA-like"/>
    <property type="match status" value="1"/>
</dbReference>
<dbReference type="Gene3D" id="3.30.70.1240">
    <property type="entry name" value="DOPA-like domains"/>
    <property type="match status" value="1"/>
</dbReference>
<dbReference type="PANTHER" id="PTHR36423">
    <property type="entry name" value="AFR070WP"/>
    <property type="match status" value="1"/>
</dbReference>
<keyword evidence="2" id="KW-1185">Reference proteome</keyword>
<dbReference type="RefSeq" id="WP_012552113.1">
    <property type="nucleotide sequence ID" value="NC_011313.1"/>
</dbReference>
<evidence type="ECO:0008006" key="3">
    <source>
        <dbReference type="Google" id="ProtNLM"/>
    </source>
</evidence>
<dbReference type="Pfam" id="PF08883">
    <property type="entry name" value="DOPA_dioxygen"/>
    <property type="match status" value="1"/>
</dbReference>
<accession>B6ESA5</accession>
<dbReference type="PIRSF" id="PIRSF028139">
    <property type="entry name" value="DOPA-diox_rel_Mll2280"/>
    <property type="match status" value="1"/>
</dbReference>
<dbReference type="Proteomes" id="UP000001730">
    <property type="component" value="Chromosome 2"/>
</dbReference>
<evidence type="ECO:0000313" key="1">
    <source>
        <dbReference type="EMBL" id="CAQ81592.1"/>
    </source>
</evidence>
<dbReference type="eggNOG" id="COG3805">
    <property type="taxonomic scope" value="Bacteria"/>
</dbReference>
<organism evidence="1 2">
    <name type="scientific">Aliivibrio salmonicida (strain LFI1238)</name>
    <name type="common">Vibrio salmonicida (strain LFI1238)</name>
    <dbReference type="NCBI Taxonomy" id="316275"/>
    <lineage>
        <taxon>Bacteria</taxon>
        <taxon>Pseudomonadati</taxon>
        <taxon>Pseudomonadota</taxon>
        <taxon>Gammaproteobacteria</taxon>
        <taxon>Vibrionales</taxon>
        <taxon>Vibrionaceae</taxon>
        <taxon>Aliivibrio</taxon>
    </lineage>
</organism>
<dbReference type="InterPro" id="IPR023389">
    <property type="entry name" value="DOPA-like_sf"/>
</dbReference>
<protein>
    <recommendedName>
        <fullName evidence="3">4,5-dioxygenase</fullName>
    </recommendedName>
</protein>
<gene>
    <name evidence="1" type="ordered locus">VSAL_II0838</name>
</gene>
<dbReference type="KEGG" id="vsa:VSAL_II0838"/>
<sequence>MKNSEHNGFHVHVYFNEHNINCAVALTEALYQAFGFEIGNINTKPIGPHPVWSRQVSFRKDDYQAVFQWLEANRSDLSILIHPLTEDEYRDHTESAVWLGKYILINNINSIHVFIYYKKK</sequence>
<dbReference type="InterPro" id="IPR014980">
    <property type="entry name" value="DOPA_dioxygen"/>
</dbReference>
<proteinExistence type="predicted"/>
<name>B6ESA5_ALISL</name>
<dbReference type="HOGENOM" id="CLU_090062_3_1_6"/>
<dbReference type="PANTHER" id="PTHR36423:SF2">
    <property type="entry name" value="AFR070WP"/>
    <property type="match status" value="1"/>
</dbReference>
<dbReference type="EMBL" id="FM178380">
    <property type="protein sequence ID" value="CAQ81592.1"/>
    <property type="molecule type" value="Genomic_DNA"/>
</dbReference>
<dbReference type="AlphaFoldDB" id="B6ESA5"/>